<evidence type="ECO:0000256" key="4">
    <source>
        <dbReference type="PROSITE-ProRule" id="PRU00050"/>
    </source>
</evidence>
<dbReference type="eggNOG" id="COG2201">
    <property type="taxonomic scope" value="Bacteria"/>
</dbReference>
<dbReference type="OrthoDB" id="9791760at2"/>
<dbReference type="Proteomes" id="UP000000602">
    <property type="component" value="Chromosome"/>
</dbReference>
<dbReference type="PANTHER" id="PTHR42872">
    <property type="entry name" value="PROTEIN-GLUTAMATE METHYLESTERASE/PROTEIN-GLUTAMINE GLUTAMINASE"/>
    <property type="match status" value="1"/>
</dbReference>
<dbReference type="RefSeq" id="WP_011189032.1">
    <property type="nucleotide sequence ID" value="NC_006138.1"/>
</dbReference>
<feature type="active site" evidence="4">
    <location>
        <position position="132"/>
    </location>
</feature>
<proteinExistence type="predicted"/>
<evidence type="ECO:0000256" key="2">
    <source>
        <dbReference type="ARBA" id="ARBA00039140"/>
    </source>
</evidence>
<keyword evidence="7" id="KW-1185">Reference proteome</keyword>
<organism evidence="6 7">
    <name type="scientific">Desulfotalea psychrophila (strain LSv54 / DSM 12343)</name>
    <dbReference type="NCBI Taxonomy" id="177439"/>
    <lineage>
        <taxon>Bacteria</taxon>
        <taxon>Pseudomonadati</taxon>
        <taxon>Thermodesulfobacteriota</taxon>
        <taxon>Desulfobulbia</taxon>
        <taxon>Desulfobulbales</taxon>
        <taxon>Desulfocapsaceae</taxon>
        <taxon>Desulfotalea</taxon>
    </lineage>
</organism>
<feature type="domain" description="CheB-type methylesterase" evidence="5">
    <location>
        <begin position="1"/>
        <end position="180"/>
    </location>
</feature>
<dbReference type="EMBL" id="CR522870">
    <property type="protein sequence ID" value="CAG36520.1"/>
    <property type="molecule type" value="Genomic_DNA"/>
</dbReference>
<dbReference type="CDD" id="cd16433">
    <property type="entry name" value="CheB"/>
    <property type="match status" value="1"/>
</dbReference>
<dbReference type="Gene3D" id="3.40.50.180">
    <property type="entry name" value="Methylesterase CheB, C-terminal domain"/>
    <property type="match status" value="1"/>
</dbReference>
<dbReference type="GO" id="GO:0008984">
    <property type="term" value="F:protein-glutamate methylesterase activity"/>
    <property type="evidence" value="ECO:0007669"/>
    <property type="project" value="UniProtKB-EC"/>
</dbReference>
<feature type="active site" evidence="4">
    <location>
        <position position="12"/>
    </location>
</feature>
<evidence type="ECO:0000256" key="3">
    <source>
        <dbReference type="ARBA" id="ARBA00048267"/>
    </source>
</evidence>
<gene>
    <name evidence="6" type="ordered locus">DP1791</name>
</gene>
<evidence type="ECO:0000256" key="1">
    <source>
        <dbReference type="ARBA" id="ARBA00022801"/>
    </source>
</evidence>
<keyword evidence="1 4" id="KW-0378">Hydrolase</keyword>
<dbReference type="Pfam" id="PF01339">
    <property type="entry name" value="CheB_methylest"/>
    <property type="match status" value="1"/>
</dbReference>
<comment type="catalytic activity">
    <reaction evidence="3">
        <text>[protein]-L-glutamate 5-O-methyl ester + H2O = L-glutamyl-[protein] + methanol + H(+)</text>
        <dbReference type="Rhea" id="RHEA:23236"/>
        <dbReference type="Rhea" id="RHEA-COMP:10208"/>
        <dbReference type="Rhea" id="RHEA-COMP:10311"/>
        <dbReference type="ChEBI" id="CHEBI:15377"/>
        <dbReference type="ChEBI" id="CHEBI:15378"/>
        <dbReference type="ChEBI" id="CHEBI:17790"/>
        <dbReference type="ChEBI" id="CHEBI:29973"/>
        <dbReference type="ChEBI" id="CHEBI:82795"/>
        <dbReference type="EC" id="3.1.1.61"/>
    </reaction>
</comment>
<evidence type="ECO:0000259" key="5">
    <source>
        <dbReference type="PROSITE" id="PS50122"/>
    </source>
</evidence>
<dbReference type="GO" id="GO:0006935">
    <property type="term" value="P:chemotaxis"/>
    <property type="evidence" value="ECO:0007669"/>
    <property type="project" value="UniProtKB-UniRule"/>
</dbReference>
<dbReference type="KEGG" id="dps:DP1791"/>
<evidence type="ECO:0000313" key="6">
    <source>
        <dbReference type="EMBL" id="CAG36520.1"/>
    </source>
</evidence>
<dbReference type="GO" id="GO:0005737">
    <property type="term" value="C:cytoplasm"/>
    <property type="evidence" value="ECO:0007669"/>
    <property type="project" value="InterPro"/>
</dbReference>
<dbReference type="PROSITE" id="PS50122">
    <property type="entry name" value="CHEB"/>
    <property type="match status" value="1"/>
</dbReference>
<dbReference type="EC" id="3.1.1.61" evidence="2"/>
<keyword evidence="4" id="KW-0145">Chemotaxis</keyword>
<sequence>MKRYSAIVIGASAGGIHALKQILSQLEADFQTPILIVQHIGNEPESYLVPLFKECCSLTVVEAHDKEPIAPGTIYFAPPNYHLLLEEERTIALSADERVNFSRPSIDRLFQTAAAAYCDELIGIILTGANSDGAAGLNDIYKNGGLTIVQSPETAAIDIMPRAALAKTNADHILILEEIAPFLKFIDSLK</sequence>
<dbReference type="PANTHER" id="PTHR42872:SF3">
    <property type="entry name" value="PROTEIN-GLUTAMATE METHYLESTERASE_PROTEIN-GLUTAMINE GLUTAMINASE 1"/>
    <property type="match status" value="1"/>
</dbReference>
<evidence type="ECO:0000313" key="7">
    <source>
        <dbReference type="Proteomes" id="UP000000602"/>
    </source>
</evidence>
<feature type="active site" evidence="4">
    <location>
        <position position="39"/>
    </location>
</feature>
<dbReference type="AlphaFoldDB" id="Q6AMA5"/>
<dbReference type="STRING" id="177439.DP1791"/>
<dbReference type="HOGENOM" id="CLU_000445_51_2_7"/>
<dbReference type="SUPFAM" id="SSF52738">
    <property type="entry name" value="Methylesterase CheB, C-terminal domain"/>
    <property type="match status" value="1"/>
</dbReference>
<dbReference type="GO" id="GO:0000156">
    <property type="term" value="F:phosphorelay response regulator activity"/>
    <property type="evidence" value="ECO:0007669"/>
    <property type="project" value="InterPro"/>
</dbReference>
<protein>
    <recommendedName>
        <fullName evidence="2">protein-glutamate methylesterase</fullName>
        <ecNumber evidence="2">3.1.1.61</ecNumber>
    </recommendedName>
</protein>
<dbReference type="InterPro" id="IPR000673">
    <property type="entry name" value="Sig_transdc_resp-reg_Me-estase"/>
</dbReference>
<dbReference type="InterPro" id="IPR035909">
    <property type="entry name" value="CheB_C"/>
</dbReference>
<name>Q6AMA5_DESPS</name>
<accession>Q6AMA5</accession>
<reference evidence="7" key="1">
    <citation type="journal article" date="2004" name="Environ. Microbiol.">
        <title>The genome of Desulfotalea psychrophila, a sulfate-reducing bacterium from permanently cold Arctic sediments.</title>
        <authorList>
            <person name="Rabus R."/>
            <person name="Ruepp A."/>
            <person name="Frickey T."/>
            <person name="Rattei T."/>
            <person name="Fartmann B."/>
            <person name="Stark M."/>
            <person name="Bauer M."/>
            <person name="Zibat A."/>
            <person name="Lombardot T."/>
            <person name="Becker I."/>
            <person name="Amann J."/>
            <person name="Gellner K."/>
            <person name="Teeling H."/>
            <person name="Leuschner W.D."/>
            <person name="Gloeckner F.-O."/>
            <person name="Lupas A.N."/>
            <person name="Amann R."/>
            <person name="Klenk H.-P."/>
        </authorList>
    </citation>
    <scope>NUCLEOTIDE SEQUENCE [LARGE SCALE GENOMIC DNA]</scope>
    <source>
        <strain evidence="7">DSM 12343 / LSv54</strain>
    </source>
</reference>